<dbReference type="Proteomes" id="UP000812287">
    <property type="component" value="Unassembled WGS sequence"/>
</dbReference>
<organism evidence="7 8">
    <name type="scientific">Guyanagaster necrorhizus</name>
    <dbReference type="NCBI Taxonomy" id="856835"/>
    <lineage>
        <taxon>Eukaryota</taxon>
        <taxon>Fungi</taxon>
        <taxon>Dikarya</taxon>
        <taxon>Basidiomycota</taxon>
        <taxon>Agaricomycotina</taxon>
        <taxon>Agaricomycetes</taxon>
        <taxon>Agaricomycetidae</taxon>
        <taxon>Agaricales</taxon>
        <taxon>Marasmiineae</taxon>
        <taxon>Physalacriaceae</taxon>
        <taxon>Guyanagaster</taxon>
    </lineage>
</organism>
<dbReference type="SUPFAM" id="SSF103473">
    <property type="entry name" value="MFS general substrate transporter"/>
    <property type="match status" value="1"/>
</dbReference>
<proteinExistence type="predicted"/>
<dbReference type="RefSeq" id="XP_043037234.1">
    <property type="nucleotide sequence ID" value="XM_043177488.1"/>
</dbReference>
<evidence type="ECO:0000256" key="4">
    <source>
        <dbReference type="ARBA" id="ARBA00022989"/>
    </source>
</evidence>
<dbReference type="InterPro" id="IPR036259">
    <property type="entry name" value="MFS_trans_sf"/>
</dbReference>
<evidence type="ECO:0000313" key="8">
    <source>
        <dbReference type="Proteomes" id="UP000812287"/>
    </source>
</evidence>
<dbReference type="PANTHER" id="PTHR43791:SF3">
    <property type="entry name" value="MAJOR FACILITATOR SUPERFAMILY (MFS) PROFILE DOMAIN-CONTAINING PROTEIN"/>
    <property type="match status" value="1"/>
</dbReference>
<evidence type="ECO:0000313" key="7">
    <source>
        <dbReference type="EMBL" id="KAG7443734.1"/>
    </source>
</evidence>
<sequence>MSVLSSRGSTSAEDTTVTLSSLSSDVEVAGGSSKQVDASFERKTVRRVDMRLLPLLGALYALALIDRTNMGVARLSSMSADLGLDVGGRYSVVSCIYFVPYTLLELPSNVCLRAIGARNLLSGAVQLGMGFVPTWGYLALCRTLLGVLEIGGILLSASSSRYKRDEVQKKYELAGLYMTSILAGGFSAILAYALSLLDGKGGLEGWSWIFVRNFYLEDPRRVFLILLQIIDGAATMVFGIASWIFIPDFPDRNRFLTAEQTALVLRRIEEDRGDSLPDSLRGKVLLHLSDWKVWIFGEHLDFYLRDFVVHNKCSLDVSVCNGPSVRDRVLRDFNFEWDGLGFADVSTAPPYVFAAISVISFVWLSDRYRMRALFLAIQALMTIIGLVLTTYASRAGWCYTGIFLANAGCSASIPGILAYASNNIVSHSKRAVTTAVCCGTTQVPDVNLI</sequence>
<keyword evidence="3 6" id="KW-0812">Transmembrane</keyword>
<feature type="transmembrane region" description="Helical" evidence="6">
    <location>
        <begin position="222"/>
        <end position="246"/>
    </location>
</feature>
<reference evidence="7" key="1">
    <citation type="submission" date="2020-11" db="EMBL/GenBank/DDBJ databases">
        <title>Adaptations for nitrogen fixation in a non-lichenized fungal sporocarp promotes dispersal by wood-feeding termites.</title>
        <authorList>
            <consortium name="DOE Joint Genome Institute"/>
            <person name="Koch R.A."/>
            <person name="Yoon G."/>
            <person name="Arayal U."/>
            <person name="Lail K."/>
            <person name="Amirebrahimi M."/>
            <person name="Labutti K."/>
            <person name="Lipzen A."/>
            <person name="Riley R."/>
            <person name="Barry K."/>
            <person name="Henrissat B."/>
            <person name="Grigoriev I.V."/>
            <person name="Herr J.R."/>
            <person name="Aime M.C."/>
        </authorList>
    </citation>
    <scope>NUCLEOTIDE SEQUENCE</scope>
    <source>
        <strain evidence="7">MCA 3950</strain>
    </source>
</reference>
<evidence type="ECO:0000256" key="5">
    <source>
        <dbReference type="ARBA" id="ARBA00023136"/>
    </source>
</evidence>
<evidence type="ECO:0000256" key="3">
    <source>
        <dbReference type="ARBA" id="ARBA00022692"/>
    </source>
</evidence>
<dbReference type="OrthoDB" id="3639251at2759"/>
<feature type="transmembrane region" description="Helical" evidence="6">
    <location>
        <begin position="135"/>
        <end position="155"/>
    </location>
</feature>
<feature type="transmembrane region" description="Helical" evidence="6">
    <location>
        <begin position="399"/>
        <end position="420"/>
    </location>
</feature>
<evidence type="ECO:0000256" key="6">
    <source>
        <dbReference type="SAM" id="Phobius"/>
    </source>
</evidence>
<comment type="caution">
    <text evidence="7">The sequence shown here is derived from an EMBL/GenBank/DDBJ whole genome shotgun (WGS) entry which is preliminary data.</text>
</comment>
<feature type="transmembrane region" description="Helical" evidence="6">
    <location>
        <begin position="176"/>
        <end position="197"/>
    </location>
</feature>
<protein>
    <submittedName>
        <fullName evidence="7">MFS general substrate transporter</fullName>
    </submittedName>
</protein>
<keyword evidence="2" id="KW-0813">Transport</keyword>
<comment type="subcellular location">
    <subcellularLocation>
        <location evidence="1">Membrane</location>
        <topology evidence="1">Multi-pass membrane protein</topology>
    </subcellularLocation>
</comment>
<name>A0A9P8AQ55_9AGAR</name>
<gene>
    <name evidence="7" type="ORF">BT62DRAFT_1008794</name>
</gene>
<dbReference type="PANTHER" id="PTHR43791">
    <property type="entry name" value="PERMEASE-RELATED"/>
    <property type="match status" value="1"/>
</dbReference>
<evidence type="ECO:0000256" key="1">
    <source>
        <dbReference type="ARBA" id="ARBA00004141"/>
    </source>
</evidence>
<feature type="transmembrane region" description="Helical" evidence="6">
    <location>
        <begin position="48"/>
        <end position="65"/>
    </location>
</feature>
<keyword evidence="5 6" id="KW-0472">Membrane</keyword>
<dbReference type="GO" id="GO:0022857">
    <property type="term" value="F:transmembrane transporter activity"/>
    <property type="evidence" value="ECO:0007669"/>
    <property type="project" value="TreeGrafter"/>
</dbReference>
<dbReference type="GO" id="GO:0016020">
    <property type="term" value="C:membrane"/>
    <property type="evidence" value="ECO:0007669"/>
    <property type="project" value="UniProtKB-SubCell"/>
</dbReference>
<feature type="transmembrane region" description="Helical" evidence="6">
    <location>
        <begin position="372"/>
        <end position="393"/>
    </location>
</feature>
<keyword evidence="8" id="KW-1185">Reference proteome</keyword>
<accession>A0A9P8AQ55</accession>
<dbReference type="AlphaFoldDB" id="A0A9P8AQ55"/>
<dbReference type="Gene3D" id="1.20.1250.20">
    <property type="entry name" value="MFS general substrate transporter like domains"/>
    <property type="match status" value="2"/>
</dbReference>
<keyword evidence="4 6" id="KW-1133">Transmembrane helix</keyword>
<evidence type="ECO:0000256" key="2">
    <source>
        <dbReference type="ARBA" id="ARBA00022448"/>
    </source>
</evidence>
<dbReference type="EMBL" id="MU250543">
    <property type="protein sequence ID" value="KAG7443734.1"/>
    <property type="molecule type" value="Genomic_DNA"/>
</dbReference>
<dbReference type="GeneID" id="66099775"/>